<gene>
    <name evidence="1" type="ORF">BZL29_4088</name>
</gene>
<sequence>MFNTGLLNTGVGNAGSYNSGSFNVGASNTGSWNAGDTNTGWFNPGNLNTGIANTGDVNTGGFNQGNLNNGFFWRGDGQGHAGFDYTLTIPAIALNLDVKVPLDIPITGHLGDIVIGSFTIPTLHLNGNNLTGTIGPIVVDPITISGPSVDLHVGGAGESLQLGISGPGVGPVVIPVLQVAAGPGVGNSTGGVSSGFFNSGSGSASGFGNVGGVLGGGILVGLRVRGMWGVGFGGVEPR</sequence>
<reference evidence="1 2" key="1">
    <citation type="submission" date="2017-02" db="EMBL/GenBank/DDBJ databases">
        <title>Complete genome sequences of Mycobacterium kansasii strains isolated from rhesus macaques.</title>
        <authorList>
            <person name="Panda A."/>
            <person name="Nagaraj S."/>
            <person name="Zhao X."/>
            <person name="Tettelin H."/>
            <person name="Detolla L.J."/>
        </authorList>
    </citation>
    <scope>NUCLEOTIDE SEQUENCE [LARGE SCALE GENOMIC DNA]</scope>
    <source>
        <strain evidence="1 2">11-3469</strain>
    </source>
</reference>
<dbReference type="GO" id="GO:0052572">
    <property type="term" value="P:response to host immune response"/>
    <property type="evidence" value="ECO:0007669"/>
    <property type="project" value="TreeGrafter"/>
</dbReference>
<protein>
    <submittedName>
        <fullName evidence="1">Pentapeptide repeats family protein</fullName>
    </submittedName>
</protein>
<accession>A0A1V3X7Z8</accession>
<dbReference type="Pfam" id="PF01469">
    <property type="entry name" value="Pentapeptide_2"/>
    <property type="match status" value="1"/>
</dbReference>
<name>A0A1V3X7Z8_MYCKA</name>
<evidence type="ECO:0000313" key="1">
    <source>
        <dbReference type="EMBL" id="OOK74591.1"/>
    </source>
</evidence>
<dbReference type="InterPro" id="IPR002989">
    <property type="entry name" value="Mycobac_pentapep"/>
</dbReference>
<comment type="caution">
    <text evidence="1">The sequence shown here is derived from an EMBL/GenBank/DDBJ whole genome shotgun (WGS) entry which is preliminary data.</text>
</comment>
<proteinExistence type="predicted"/>
<dbReference type="EMBL" id="MVBN01000004">
    <property type="protein sequence ID" value="OOK74591.1"/>
    <property type="molecule type" value="Genomic_DNA"/>
</dbReference>
<dbReference type="AlphaFoldDB" id="A0A1V3X7Z8"/>
<dbReference type="PANTHER" id="PTHR46766">
    <property type="entry name" value="GLUTAMINE-RICH PROTEIN 2"/>
    <property type="match status" value="1"/>
</dbReference>
<organism evidence="1 2">
    <name type="scientific">Mycobacterium kansasii</name>
    <dbReference type="NCBI Taxonomy" id="1768"/>
    <lineage>
        <taxon>Bacteria</taxon>
        <taxon>Bacillati</taxon>
        <taxon>Actinomycetota</taxon>
        <taxon>Actinomycetes</taxon>
        <taxon>Mycobacteriales</taxon>
        <taxon>Mycobacteriaceae</taxon>
        <taxon>Mycobacterium</taxon>
    </lineage>
</organism>
<evidence type="ECO:0000313" key="2">
    <source>
        <dbReference type="Proteomes" id="UP000188532"/>
    </source>
</evidence>
<dbReference type="PANTHER" id="PTHR46766:SF1">
    <property type="entry name" value="GLUTAMINE-RICH PROTEIN 2"/>
    <property type="match status" value="1"/>
</dbReference>
<dbReference type="Proteomes" id="UP000188532">
    <property type="component" value="Unassembled WGS sequence"/>
</dbReference>